<dbReference type="GO" id="GO:0003723">
    <property type="term" value="F:RNA binding"/>
    <property type="evidence" value="ECO:0007669"/>
    <property type="project" value="UniProtKB-UniRule"/>
</dbReference>
<dbReference type="InterPro" id="IPR020598">
    <property type="entry name" value="rRNA_Ade_methylase_Trfase_N"/>
</dbReference>
<dbReference type="FunFam" id="3.40.50.150:FF:000023">
    <property type="entry name" value="Ribosomal RNA small subunit methyltransferase A"/>
    <property type="match status" value="1"/>
</dbReference>
<sequence length="285" mass="30203">MSTTEPSDVLLGPADIRELAAALGVRPTKQRGQNFVIDANTVRRIVRTAGVREDDVVVEVGPGLGSLTLALLEAADQVVAVEIDDVLAAALPSTILARMPERAPRFSLVHSDAMQVTQLPAEPTALVANLPYNVAVPVLLHMLEHFPTIERTLVMVQAEVADRLAAAPGNKVYGVPSVKANWYAEVKRAGSIGRNVFWPAPNVDSGLVSLVRRDPPKTTATKKEVFAVVDAAFAQRRKTLRAALAGWAGSPAAAETALVTAGVSPQARGESLTVEEFARIAEAKA</sequence>
<proteinExistence type="inferred from homology"/>
<dbReference type="Gene3D" id="3.40.50.150">
    <property type="entry name" value="Vaccinia Virus protein VP39"/>
    <property type="match status" value="1"/>
</dbReference>
<dbReference type="EC" id="2.1.1.182" evidence="7"/>
<organism evidence="10 11">
    <name type="scientific">Streptomyces jumonjinensis</name>
    <dbReference type="NCBI Taxonomy" id="1945"/>
    <lineage>
        <taxon>Bacteria</taxon>
        <taxon>Bacillati</taxon>
        <taxon>Actinomycetota</taxon>
        <taxon>Actinomycetes</taxon>
        <taxon>Kitasatosporales</taxon>
        <taxon>Streptomycetaceae</taxon>
        <taxon>Streptomyces</taxon>
    </lineage>
</organism>
<evidence type="ECO:0000256" key="1">
    <source>
        <dbReference type="ARBA" id="ARBA00022490"/>
    </source>
</evidence>
<feature type="binding site" evidence="7 8">
    <location>
        <position position="34"/>
    </location>
    <ligand>
        <name>S-adenosyl-L-methionine</name>
        <dbReference type="ChEBI" id="CHEBI:59789"/>
    </ligand>
</feature>
<dbReference type="GO" id="GO:0052908">
    <property type="term" value="F:16S rRNA (adenine(1518)-N(6)/adenine(1519)-N(6))-dimethyltransferase activity"/>
    <property type="evidence" value="ECO:0007669"/>
    <property type="project" value="UniProtKB-EC"/>
</dbReference>
<keyword evidence="11" id="KW-1185">Reference proteome</keyword>
<keyword evidence="2 7" id="KW-0698">rRNA processing</keyword>
<feature type="binding site" evidence="7 8">
    <location>
        <position position="112"/>
    </location>
    <ligand>
        <name>S-adenosyl-L-methionine</name>
        <dbReference type="ChEBI" id="CHEBI:59789"/>
    </ligand>
</feature>
<name>A0A646KNR9_STRJU</name>
<dbReference type="InterPro" id="IPR020596">
    <property type="entry name" value="rRNA_Ade_Mease_Trfase_CS"/>
</dbReference>
<evidence type="ECO:0000259" key="9">
    <source>
        <dbReference type="SMART" id="SM00650"/>
    </source>
</evidence>
<keyword evidence="4 7" id="KW-0808">Transferase</keyword>
<dbReference type="PROSITE" id="PS01131">
    <property type="entry name" value="RRNA_A_DIMETH"/>
    <property type="match status" value="1"/>
</dbReference>
<evidence type="ECO:0000256" key="5">
    <source>
        <dbReference type="ARBA" id="ARBA00022691"/>
    </source>
</evidence>
<protein>
    <recommendedName>
        <fullName evidence="7">Ribosomal RNA small subunit methyltransferase A</fullName>
        <ecNumber evidence="7">2.1.1.182</ecNumber>
    </recommendedName>
    <alternativeName>
        <fullName evidence="7">16S rRNA (adenine(1518)-N(6)/adenine(1519)-N(6))-dimethyltransferase</fullName>
    </alternativeName>
    <alternativeName>
        <fullName evidence="7">16S rRNA dimethyladenosine transferase</fullName>
    </alternativeName>
    <alternativeName>
        <fullName evidence="7">16S rRNA dimethylase</fullName>
    </alternativeName>
    <alternativeName>
        <fullName evidence="7">S-adenosylmethionine-6-N', N'-adenosyl(rRNA) dimethyltransferase</fullName>
    </alternativeName>
</protein>
<gene>
    <name evidence="7 10" type="primary">rsmA</name>
    <name evidence="7" type="synonym">ksgA</name>
    <name evidence="10" type="ORF">FF041_27125</name>
</gene>
<evidence type="ECO:0000256" key="4">
    <source>
        <dbReference type="ARBA" id="ARBA00022679"/>
    </source>
</evidence>
<comment type="function">
    <text evidence="7">Specifically dimethylates two adjacent adenosines (A1518 and A1519) in the loop of a conserved hairpin near the 3'-end of 16S rRNA in the 30S particle. May play a critical role in biogenesis of 30S subunits.</text>
</comment>
<dbReference type="PANTHER" id="PTHR11727">
    <property type="entry name" value="DIMETHYLADENOSINE TRANSFERASE"/>
    <property type="match status" value="1"/>
</dbReference>
<feature type="domain" description="Ribosomal RNA adenine methylase transferase N-terminal" evidence="9">
    <location>
        <begin position="41"/>
        <end position="214"/>
    </location>
</feature>
<keyword evidence="6 7" id="KW-0694">RNA-binding</keyword>
<reference evidence="10 11" key="1">
    <citation type="submission" date="2019-05" db="EMBL/GenBank/DDBJ databases">
        <title>Comparative genomics and metabolomics analyses of clavulanic acid producing Streptomyces species provides insight into specialized metabolism and evolution of beta-lactam biosynthetic gene clusters.</title>
        <authorList>
            <person name="Moore M.A."/>
            <person name="Cruz-Morales P."/>
            <person name="Barona Gomez F."/>
            <person name="Kapil T."/>
        </authorList>
    </citation>
    <scope>NUCLEOTIDE SEQUENCE [LARGE SCALE GENOMIC DNA]</scope>
    <source>
        <strain evidence="10 11">NRRL 5741</strain>
    </source>
</reference>
<dbReference type="InterPro" id="IPR001737">
    <property type="entry name" value="KsgA/Erm"/>
</dbReference>
<feature type="binding site" evidence="7 8">
    <location>
        <position position="36"/>
    </location>
    <ligand>
        <name>S-adenosyl-L-methionine</name>
        <dbReference type="ChEBI" id="CHEBI:59789"/>
    </ligand>
</feature>
<dbReference type="EMBL" id="VCLA01000174">
    <property type="protein sequence ID" value="MQT03708.1"/>
    <property type="molecule type" value="Genomic_DNA"/>
</dbReference>
<dbReference type="CDD" id="cd02440">
    <property type="entry name" value="AdoMet_MTases"/>
    <property type="match status" value="1"/>
</dbReference>
<keyword evidence="3 7" id="KW-0489">Methyltransferase</keyword>
<evidence type="ECO:0000256" key="8">
    <source>
        <dbReference type="PROSITE-ProRule" id="PRU01026"/>
    </source>
</evidence>
<dbReference type="PANTHER" id="PTHR11727:SF7">
    <property type="entry name" value="DIMETHYLADENOSINE TRANSFERASE-RELATED"/>
    <property type="match status" value="1"/>
</dbReference>
<keyword evidence="1 7" id="KW-0963">Cytoplasm</keyword>
<comment type="catalytic activity">
    <reaction evidence="7">
        <text>adenosine(1518)/adenosine(1519) in 16S rRNA + 4 S-adenosyl-L-methionine = N(6)-dimethyladenosine(1518)/N(6)-dimethyladenosine(1519) in 16S rRNA + 4 S-adenosyl-L-homocysteine + 4 H(+)</text>
        <dbReference type="Rhea" id="RHEA:19609"/>
        <dbReference type="Rhea" id="RHEA-COMP:10232"/>
        <dbReference type="Rhea" id="RHEA-COMP:10233"/>
        <dbReference type="ChEBI" id="CHEBI:15378"/>
        <dbReference type="ChEBI" id="CHEBI:57856"/>
        <dbReference type="ChEBI" id="CHEBI:59789"/>
        <dbReference type="ChEBI" id="CHEBI:74411"/>
        <dbReference type="ChEBI" id="CHEBI:74493"/>
        <dbReference type="EC" id="2.1.1.182"/>
    </reaction>
</comment>
<dbReference type="Pfam" id="PF00398">
    <property type="entry name" value="RrnaAD"/>
    <property type="match status" value="1"/>
</dbReference>
<dbReference type="Proteomes" id="UP000419138">
    <property type="component" value="Unassembled WGS sequence"/>
</dbReference>
<comment type="subcellular location">
    <subcellularLocation>
        <location evidence="7">Cytoplasm</location>
    </subcellularLocation>
</comment>
<dbReference type="SUPFAM" id="SSF53335">
    <property type="entry name" value="S-adenosyl-L-methionine-dependent methyltransferases"/>
    <property type="match status" value="1"/>
</dbReference>
<dbReference type="InterPro" id="IPR011530">
    <property type="entry name" value="rRNA_adenine_dimethylase"/>
</dbReference>
<dbReference type="RefSeq" id="WP_323392816.1">
    <property type="nucleotide sequence ID" value="NZ_JBEPDZ010000013.1"/>
</dbReference>
<dbReference type="InterPro" id="IPR029063">
    <property type="entry name" value="SAM-dependent_MTases_sf"/>
</dbReference>
<dbReference type="GO" id="GO:0005829">
    <property type="term" value="C:cytosol"/>
    <property type="evidence" value="ECO:0007669"/>
    <property type="project" value="TreeGrafter"/>
</dbReference>
<dbReference type="HAMAP" id="MF_00607">
    <property type="entry name" value="16SrRNA_methyltr_A"/>
    <property type="match status" value="1"/>
</dbReference>
<dbReference type="SMART" id="SM00650">
    <property type="entry name" value="rADc"/>
    <property type="match status" value="1"/>
</dbReference>
<dbReference type="InterPro" id="IPR023165">
    <property type="entry name" value="rRNA_Ade_diMease-like_C"/>
</dbReference>
<evidence type="ECO:0000256" key="3">
    <source>
        <dbReference type="ARBA" id="ARBA00022603"/>
    </source>
</evidence>
<evidence type="ECO:0000256" key="2">
    <source>
        <dbReference type="ARBA" id="ARBA00022552"/>
    </source>
</evidence>
<dbReference type="PROSITE" id="PS51689">
    <property type="entry name" value="SAM_RNA_A_N6_MT"/>
    <property type="match status" value="1"/>
</dbReference>
<feature type="binding site" evidence="7 8">
    <location>
        <position position="129"/>
    </location>
    <ligand>
        <name>S-adenosyl-L-methionine</name>
        <dbReference type="ChEBI" id="CHEBI:59789"/>
    </ligand>
</feature>
<feature type="binding site" evidence="7 8">
    <location>
        <position position="61"/>
    </location>
    <ligand>
        <name>S-adenosyl-L-methionine</name>
        <dbReference type="ChEBI" id="CHEBI:59789"/>
    </ligand>
</feature>
<comment type="similarity">
    <text evidence="7">Belongs to the class I-like SAM-binding methyltransferase superfamily. rRNA adenine N(6)-methyltransferase family. RsmA subfamily.</text>
</comment>
<accession>A0A646KNR9</accession>
<comment type="caution">
    <text evidence="10">The sequence shown here is derived from an EMBL/GenBank/DDBJ whole genome shotgun (WGS) entry which is preliminary data.</text>
</comment>
<evidence type="ECO:0000313" key="10">
    <source>
        <dbReference type="EMBL" id="MQT03708.1"/>
    </source>
</evidence>
<dbReference type="NCBIfam" id="TIGR00755">
    <property type="entry name" value="ksgA"/>
    <property type="match status" value="1"/>
</dbReference>
<dbReference type="FunFam" id="1.10.8.100:FF:000003">
    <property type="entry name" value="Ribosomal RNA small subunit methyltransferase A"/>
    <property type="match status" value="1"/>
</dbReference>
<evidence type="ECO:0000256" key="6">
    <source>
        <dbReference type="ARBA" id="ARBA00022884"/>
    </source>
</evidence>
<keyword evidence="5 7" id="KW-0949">S-adenosyl-L-methionine</keyword>
<dbReference type="AlphaFoldDB" id="A0A646KNR9"/>
<evidence type="ECO:0000256" key="7">
    <source>
        <dbReference type="HAMAP-Rule" id="MF_00607"/>
    </source>
</evidence>
<dbReference type="Gene3D" id="1.10.8.100">
    <property type="entry name" value="Ribosomal RNA adenine dimethylase-like, domain 2"/>
    <property type="match status" value="1"/>
</dbReference>
<evidence type="ECO:0000313" key="11">
    <source>
        <dbReference type="Proteomes" id="UP000419138"/>
    </source>
</evidence>
<feature type="binding site" evidence="7 8">
    <location>
        <position position="82"/>
    </location>
    <ligand>
        <name>S-adenosyl-L-methionine</name>
        <dbReference type="ChEBI" id="CHEBI:59789"/>
    </ligand>
</feature>